<accession>D5EQD1</accession>
<organism evidence="1 2">
    <name type="scientific">Coraliomargarita akajimensis (strain DSM 45221 / IAM 15411 / JCM 23193 / KCTC 12865 / 04OKA010-24)</name>
    <dbReference type="NCBI Taxonomy" id="583355"/>
    <lineage>
        <taxon>Bacteria</taxon>
        <taxon>Pseudomonadati</taxon>
        <taxon>Verrucomicrobiota</taxon>
        <taxon>Opitutia</taxon>
        <taxon>Puniceicoccales</taxon>
        <taxon>Coraliomargaritaceae</taxon>
        <taxon>Coraliomargarita</taxon>
    </lineage>
</organism>
<reference evidence="1 2" key="1">
    <citation type="journal article" date="2010" name="Stand. Genomic Sci.">
        <title>Complete genome sequence of Coraliomargarita akajimensis type strain (04OKA010-24).</title>
        <authorList>
            <person name="Mavromatis K."/>
            <person name="Abt B."/>
            <person name="Brambilla E."/>
            <person name="Lapidus A."/>
            <person name="Copeland A."/>
            <person name="Deshpande S."/>
            <person name="Nolan M."/>
            <person name="Lucas S."/>
            <person name="Tice H."/>
            <person name="Cheng J.F."/>
            <person name="Han C."/>
            <person name="Detter J.C."/>
            <person name="Woyke T."/>
            <person name="Goodwin L."/>
            <person name="Pitluck S."/>
            <person name="Held B."/>
            <person name="Brettin T."/>
            <person name="Tapia R."/>
            <person name="Ivanova N."/>
            <person name="Mikhailova N."/>
            <person name="Pati A."/>
            <person name="Liolios K."/>
            <person name="Chen A."/>
            <person name="Palaniappan K."/>
            <person name="Land M."/>
            <person name="Hauser L."/>
            <person name="Chang Y.J."/>
            <person name="Jeffries C.D."/>
            <person name="Rohde M."/>
            <person name="Goker M."/>
            <person name="Bristow J."/>
            <person name="Eisen J.A."/>
            <person name="Markowitz V."/>
            <person name="Hugenholtz P."/>
            <person name="Klenk H.P."/>
            <person name="Kyrpides N.C."/>
        </authorList>
    </citation>
    <scope>NUCLEOTIDE SEQUENCE [LARGE SCALE GENOMIC DNA]</scope>
    <source>
        <strain evidence="2">DSM 45221 / IAM 15411 / JCM 23193 / KCTC 12865</strain>
    </source>
</reference>
<dbReference type="OrthoDB" id="1149128at2"/>
<evidence type="ECO:0000313" key="2">
    <source>
        <dbReference type="Proteomes" id="UP000000925"/>
    </source>
</evidence>
<keyword evidence="2" id="KW-1185">Reference proteome</keyword>
<evidence type="ECO:0000313" key="1">
    <source>
        <dbReference type="EMBL" id="ADE53899.1"/>
    </source>
</evidence>
<dbReference type="AlphaFoldDB" id="D5EQD1"/>
<dbReference type="RefSeq" id="WP_013042623.1">
    <property type="nucleotide sequence ID" value="NC_014008.1"/>
</dbReference>
<gene>
    <name evidence="1" type="ordered locus">Caka_0876</name>
</gene>
<dbReference type="EMBL" id="CP001998">
    <property type="protein sequence ID" value="ADE53899.1"/>
    <property type="molecule type" value="Genomic_DNA"/>
</dbReference>
<name>D5EQD1_CORAD</name>
<dbReference type="HOGENOM" id="CLU_2521896_0_0_0"/>
<dbReference type="KEGG" id="caa:Caka_0876"/>
<sequence length="84" mass="9840">MIIKLTNSELDMLREVARKHDFEERITWNLHQGNRGITLSEDDADEFREFCSDYLLSVGFDKAYRTNQAGEILEGLIDKLFVEE</sequence>
<dbReference type="Proteomes" id="UP000000925">
    <property type="component" value="Chromosome"/>
</dbReference>
<protein>
    <submittedName>
        <fullName evidence="1">Uncharacterized protein</fullName>
    </submittedName>
</protein>
<proteinExistence type="predicted"/>